<evidence type="ECO:0000256" key="1">
    <source>
        <dbReference type="ARBA" id="ARBA00022679"/>
    </source>
</evidence>
<dbReference type="InterPro" id="IPR008271">
    <property type="entry name" value="Ser/Thr_kinase_AS"/>
</dbReference>
<keyword evidence="1" id="KW-0808">Transferase</keyword>
<sequence>MAGGPPDIDAVSLYEDALEPGALVGDWVIESRVHAGVTAWLYRASHLSTRAPAAVKVVRAEFNHVPSVLRRFQQEADTLRALRHPHIVEVLDQGDLRDGRPWLAMEWLEGESVDRWLARRGPFSLAEALTVMQELGAALHFAHGHGVLHRDLKAQNVMLRPRGDGFTVKLVDFGIARVEPPEGLTGLTTGGAVLGTPVSMAPEQIRGQAVDARTDLYALGVLLYQVLAGALPFEGASAVEVEEQHLHAPPPRLGERVQVPPALDAVVQRCLAKAPEDRWPDVPTFLGALRSALAPIPEGAWAAALYVDLRFPDGLDEPSDAELDARDAAVDAALTELAAQGWTLGLEGGNAVLAWRQLPPASEARGSALEDARRLADALLSRASEAAGAGVEVRVYAHAAPSEWEPGAQGRPRLSGGPLLRLTDWATGGEAGAVHLTDAFARR</sequence>
<dbReference type="OrthoDB" id="5485607at2"/>
<dbReference type="PROSITE" id="PS00108">
    <property type="entry name" value="PROTEIN_KINASE_ST"/>
    <property type="match status" value="1"/>
</dbReference>
<name>A0A250JY32_9BACT</name>
<evidence type="ECO:0000313" key="7">
    <source>
        <dbReference type="Proteomes" id="UP000217343"/>
    </source>
</evidence>
<keyword evidence="6" id="KW-0723">Serine/threonine-protein kinase</keyword>
<dbReference type="Pfam" id="PF00069">
    <property type="entry name" value="Pkinase"/>
    <property type="match status" value="1"/>
</dbReference>
<dbReference type="Gene3D" id="1.10.510.10">
    <property type="entry name" value="Transferase(Phosphotransferase) domain 1"/>
    <property type="match status" value="1"/>
</dbReference>
<dbReference type="SMART" id="SM00220">
    <property type="entry name" value="S_TKc"/>
    <property type="match status" value="1"/>
</dbReference>
<gene>
    <name evidence="6" type="ORF">MYMAC_004261</name>
</gene>
<protein>
    <submittedName>
        <fullName evidence="6">Serine/threonine protein kinase</fullName>
    </submittedName>
</protein>
<dbReference type="GO" id="GO:0005524">
    <property type="term" value="F:ATP binding"/>
    <property type="evidence" value="ECO:0007669"/>
    <property type="project" value="UniProtKB-KW"/>
</dbReference>
<evidence type="ECO:0000313" key="6">
    <source>
        <dbReference type="EMBL" id="ATB48633.1"/>
    </source>
</evidence>
<dbReference type="AlphaFoldDB" id="A0A250JY32"/>
<dbReference type="KEGG" id="mmas:MYMAC_004261"/>
<keyword evidence="2" id="KW-0547">Nucleotide-binding</keyword>
<dbReference type="PROSITE" id="PS50011">
    <property type="entry name" value="PROTEIN_KINASE_DOM"/>
    <property type="match status" value="1"/>
</dbReference>
<feature type="domain" description="Protein kinase" evidence="5">
    <location>
        <begin position="27"/>
        <end position="293"/>
    </location>
</feature>
<organism evidence="6 7">
    <name type="scientific">Corallococcus macrosporus DSM 14697</name>
    <dbReference type="NCBI Taxonomy" id="1189310"/>
    <lineage>
        <taxon>Bacteria</taxon>
        <taxon>Pseudomonadati</taxon>
        <taxon>Myxococcota</taxon>
        <taxon>Myxococcia</taxon>
        <taxon>Myxococcales</taxon>
        <taxon>Cystobacterineae</taxon>
        <taxon>Myxococcaceae</taxon>
        <taxon>Corallococcus</taxon>
    </lineage>
</organism>
<dbReference type="CDD" id="cd14014">
    <property type="entry name" value="STKc_PknB_like"/>
    <property type="match status" value="1"/>
</dbReference>
<dbReference type="InterPro" id="IPR011009">
    <property type="entry name" value="Kinase-like_dom_sf"/>
</dbReference>
<dbReference type="PANTHER" id="PTHR43289">
    <property type="entry name" value="MITOGEN-ACTIVATED PROTEIN KINASE KINASE KINASE 20-RELATED"/>
    <property type="match status" value="1"/>
</dbReference>
<evidence type="ECO:0000256" key="3">
    <source>
        <dbReference type="ARBA" id="ARBA00022777"/>
    </source>
</evidence>
<proteinExistence type="predicted"/>
<dbReference type="SUPFAM" id="SSF56112">
    <property type="entry name" value="Protein kinase-like (PK-like)"/>
    <property type="match status" value="1"/>
</dbReference>
<dbReference type="PANTHER" id="PTHR43289:SF6">
    <property type="entry name" value="SERINE_THREONINE-PROTEIN KINASE NEKL-3"/>
    <property type="match status" value="1"/>
</dbReference>
<evidence type="ECO:0000256" key="4">
    <source>
        <dbReference type="ARBA" id="ARBA00022840"/>
    </source>
</evidence>
<reference evidence="6 7" key="1">
    <citation type="submission" date="2017-06" db="EMBL/GenBank/DDBJ databases">
        <title>Sequencing and comparative analysis of myxobacterial genomes.</title>
        <authorList>
            <person name="Rupp O."/>
            <person name="Goesmann A."/>
            <person name="Sogaard-Andersen L."/>
        </authorList>
    </citation>
    <scope>NUCLEOTIDE SEQUENCE [LARGE SCALE GENOMIC DNA]</scope>
    <source>
        <strain evidence="6 7">DSM 14697</strain>
    </source>
</reference>
<keyword evidence="4" id="KW-0067">ATP-binding</keyword>
<keyword evidence="7" id="KW-1185">Reference proteome</keyword>
<dbReference type="InterPro" id="IPR000719">
    <property type="entry name" value="Prot_kinase_dom"/>
</dbReference>
<dbReference type="Proteomes" id="UP000217343">
    <property type="component" value="Chromosome"/>
</dbReference>
<dbReference type="RefSeq" id="WP_095959446.1">
    <property type="nucleotide sequence ID" value="NZ_CP022203.1"/>
</dbReference>
<evidence type="ECO:0000256" key="2">
    <source>
        <dbReference type="ARBA" id="ARBA00022741"/>
    </source>
</evidence>
<keyword evidence="3 6" id="KW-0418">Kinase</keyword>
<accession>A0A250JY32</accession>
<dbReference type="Gene3D" id="3.30.200.20">
    <property type="entry name" value="Phosphorylase Kinase, domain 1"/>
    <property type="match status" value="1"/>
</dbReference>
<evidence type="ECO:0000259" key="5">
    <source>
        <dbReference type="PROSITE" id="PS50011"/>
    </source>
</evidence>
<dbReference type="EMBL" id="CP022203">
    <property type="protein sequence ID" value="ATB48633.1"/>
    <property type="molecule type" value="Genomic_DNA"/>
</dbReference>
<dbReference type="GO" id="GO:0004674">
    <property type="term" value="F:protein serine/threonine kinase activity"/>
    <property type="evidence" value="ECO:0007669"/>
    <property type="project" value="UniProtKB-KW"/>
</dbReference>